<keyword evidence="4 6" id="KW-1133">Transmembrane helix</keyword>
<proteinExistence type="inferred from homology"/>
<evidence type="ECO:0000256" key="5">
    <source>
        <dbReference type="ARBA" id="ARBA00023136"/>
    </source>
</evidence>
<comment type="similarity">
    <text evidence="2">Belongs to the multi antimicrobial extrusion (MATE) (TC 2.A.66.1) family.</text>
</comment>
<evidence type="ECO:0000256" key="3">
    <source>
        <dbReference type="ARBA" id="ARBA00022692"/>
    </source>
</evidence>
<evidence type="ECO:0000256" key="1">
    <source>
        <dbReference type="ARBA" id="ARBA00004141"/>
    </source>
</evidence>
<feature type="transmembrane region" description="Helical" evidence="6">
    <location>
        <begin position="98"/>
        <end position="119"/>
    </location>
</feature>
<evidence type="ECO:0000313" key="7">
    <source>
        <dbReference type="EMBL" id="NHC16556.1"/>
    </source>
</evidence>
<dbReference type="EMBL" id="JAANNP010000209">
    <property type="protein sequence ID" value="NHC16556.1"/>
    <property type="molecule type" value="Genomic_DNA"/>
</dbReference>
<organism evidence="7 8">
    <name type="scientific">Motilibacter deserti</name>
    <dbReference type="NCBI Taxonomy" id="2714956"/>
    <lineage>
        <taxon>Bacteria</taxon>
        <taxon>Bacillati</taxon>
        <taxon>Actinomycetota</taxon>
        <taxon>Actinomycetes</taxon>
        <taxon>Motilibacterales</taxon>
        <taxon>Motilibacteraceae</taxon>
        <taxon>Motilibacter</taxon>
    </lineage>
</organism>
<dbReference type="Pfam" id="PF01554">
    <property type="entry name" value="MatE"/>
    <property type="match status" value="2"/>
</dbReference>
<sequence length="352" mass="34847">MPGSSSAASEPSLERQLVRLAVPAFVALVSEPLFLLVDSAIVGRLGTVPLAALGIAGAALTVVVSLCVFLAYATTAAVARRAGAGDLRGALSQGMDGLWLAAGIGVVCAGAGQAVAPWAVDALGASAAVAPEATTYLRIGLTGLPGMLVVLAATGVLRGVQDTRTPLVVATAGGLVNAALNALLVYPAGLGLPGSALGTVLTQTAMGAALALPVVRAARRAGVPLQPHAAGIRRSASAGVPLLVRTLTLRAALLLGTYVAARTPRGDVALAAHQVAGSVWSFLAFALDALAIAAQALVGNALGAGDAARARRVLRRTLEWGLVSGVVLGAAALALRPAYVPVFSSDPAVQDA</sequence>
<dbReference type="PANTHER" id="PTHR42893">
    <property type="entry name" value="PROTEIN DETOXIFICATION 44, CHLOROPLASTIC-RELATED"/>
    <property type="match status" value="1"/>
</dbReference>
<comment type="caution">
    <text evidence="7">The sequence shown here is derived from an EMBL/GenBank/DDBJ whole genome shotgun (WGS) entry which is preliminary data.</text>
</comment>
<feature type="transmembrane region" description="Helical" evidence="6">
    <location>
        <begin position="139"/>
        <end position="160"/>
    </location>
</feature>
<reference evidence="7 8" key="1">
    <citation type="submission" date="2020-03" db="EMBL/GenBank/DDBJ databases">
        <title>Two novel Motilibacter sp.</title>
        <authorList>
            <person name="Liu S."/>
        </authorList>
    </citation>
    <scope>NUCLEOTIDE SEQUENCE [LARGE SCALE GENOMIC DNA]</scope>
    <source>
        <strain evidence="7 8">E257</strain>
    </source>
</reference>
<keyword evidence="8" id="KW-1185">Reference proteome</keyword>
<evidence type="ECO:0000256" key="2">
    <source>
        <dbReference type="ARBA" id="ARBA00010199"/>
    </source>
</evidence>
<feature type="non-terminal residue" evidence="7">
    <location>
        <position position="352"/>
    </location>
</feature>
<dbReference type="InterPro" id="IPR002528">
    <property type="entry name" value="MATE_fam"/>
</dbReference>
<feature type="transmembrane region" description="Helical" evidence="6">
    <location>
        <begin position="195"/>
        <end position="215"/>
    </location>
</feature>
<keyword evidence="5 6" id="KW-0472">Membrane</keyword>
<feature type="transmembrane region" description="Helical" evidence="6">
    <location>
        <begin position="48"/>
        <end position="78"/>
    </location>
</feature>
<evidence type="ECO:0000256" key="4">
    <source>
        <dbReference type="ARBA" id="ARBA00022989"/>
    </source>
</evidence>
<feature type="transmembrane region" description="Helical" evidence="6">
    <location>
        <begin position="279"/>
        <end position="299"/>
    </location>
</feature>
<evidence type="ECO:0000313" key="8">
    <source>
        <dbReference type="Proteomes" id="UP000800981"/>
    </source>
</evidence>
<protein>
    <submittedName>
        <fullName evidence="7">MATE family efflux transporter</fullName>
    </submittedName>
</protein>
<feature type="transmembrane region" description="Helical" evidence="6">
    <location>
        <begin position="20"/>
        <end position="42"/>
    </location>
</feature>
<comment type="subcellular location">
    <subcellularLocation>
        <location evidence="1">Membrane</location>
        <topology evidence="1">Multi-pass membrane protein</topology>
    </subcellularLocation>
</comment>
<keyword evidence="3 6" id="KW-0812">Transmembrane</keyword>
<feature type="transmembrane region" description="Helical" evidence="6">
    <location>
        <begin position="320"/>
        <end position="339"/>
    </location>
</feature>
<dbReference type="PANTHER" id="PTHR42893:SF46">
    <property type="entry name" value="PROTEIN DETOXIFICATION 44, CHLOROPLASTIC"/>
    <property type="match status" value="1"/>
</dbReference>
<dbReference type="NCBIfam" id="TIGR00797">
    <property type="entry name" value="matE"/>
    <property type="match status" value="1"/>
</dbReference>
<feature type="transmembrane region" description="Helical" evidence="6">
    <location>
        <begin position="167"/>
        <end position="189"/>
    </location>
</feature>
<dbReference type="Proteomes" id="UP000800981">
    <property type="component" value="Unassembled WGS sequence"/>
</dbReference>
<dbReference type="InterPro" id="IPR044644">
    <property type="entry name" value="DinF-like"/>
</dbReference>
<gene>
    <name evidence="7" type="ORF">G9H71_22480</name>
</gene>
<accession>A0ABX0GZW8</accession>
<evidence type="ECO:0000256" key="6">
    <source>
        <dbReference type="SAM" id="Phobius"/>
    </source>
</evidence>
<feature type="transmembrane region" description="Helical" evidence="6">
    <location>
        <begin position="236"/>
        <end position="259"/>
    </location>
</feature>
<name>A0ABX0GZW8_9ACTN</name>